<keyword evidence="1" id="KW-1133">Transmembrane helix</keyword>
<feature type="transmembrane region" description="Helical" evidence="1">
    <location>
        <begin position="12"/>
        <end position="35"/>
    </location>
</feature>
<keyword evidence="1" id="KW-0472">Membrane</keyword>
<reference evidence="3" key="1">
    <citation type="submission" date="2018-07" db="EMBL/GenBank/DDBJ databases">
        <title>Complete Genome Sequence of Spiroplasma phoeniceum.</title>
        <authorList>
            <person name="Davis R.E."/>
            <person name="Shao J.Y."/>
            <person name="Zhao Y."/>
            <person name="Silver A."/>
            <person name="Stump z."/>
            <person name="Gasparich G."/>
        </authorList>
    </citation>
    <scope>NUCLEOTIDE SEQUENCE [LARGE SCALE GENOMIC DNA]</scope>
    <source>
        <strain evidence="3">P40</strain>
    </source>
</reference>
<evidence type="ECO:0000313" key="2">
    <source>
        <dbReference type="EMBL" id="AXF95412.1"/>
    </source>
</evidence>
<dbReference type="EMBL" id="CP031088">
    <property type="protein sequence ID" value="AXF95412.1"/>
    <property type="molecule type" value="Genomic_DNA"/>
</dbReference>
<evidence type="ECO:0008006" key="4">
    <source>
        <dbReference type="Google" id="ProtNLM"/>
    </source>
</evidence>
<dbReference type="KEGG" id="sphh:SDAV_00418"/>
<accession>A0A345DMH4</accession>
<name>A0A345DMH4_9MOLU</name>
<dbReference type="AlphaFoldDB" id="A0A345DMH4"/>
<proteinExistence type="predicted"/>
<keyword evidence="3" id="KW-1185">Reference proteome</keyword>
<keyword evidence="1" id="KW-0812">Transmembrane</keyword>
<organism evidence="2 3">
    <name type="scientific">Spiroplasma phoeniceum P40</name>
    <dbReference type="NCBI Taxonomy" id="1276259"/>
    <lineage>
        <taxon>Bacteria</taxon>
        <taxon>Bacillati</taxon>
        <taxon>Mycoplasmatota</taxon>
        <taxon>Mollicutes</taxon>
        <taxon>Entomoplasmatales</taxon>
        <taxon>Spiroplasmataceae</taxon>
        <taxon>Spiroplasma</taxon>
    </lineage>
</organism>
<protein>
    <recommendedName>
        <fullName evidence="4">Spiroplasma plectrovirus-related protein</fullName>
    </recommendedName>
</protein>
<evidence type="ECO:0000313" key="3">
    <source>
        <dbReference type="Proteomes" id="UP000253689"/>
    </source>
</evidence>
<dbReference type="RefSeq" id="WP_114564341.1">
    <property type="nucleotide sequence ID" value="NZ_CP031088.1"/>
</dbReference>
<gene>
    <name evidence="2" type="ORF">SDAV_00418</name>
</gene>
<sequence>MKKQNKKQFIINNLLYSFVYFLSLISFILIIFGFISNKRAIYDILFLSLHLFLLFIILFYEVKKHISQIKEFKRTIEESKKRKDFDKIE</sequence>
<evidence type="ECO:0000256" key="1">
    <source>
        <dbReference type="SAM" id="Phobius"/>
    </source>
</evidence>
<dbReference type="Proteomes" id="UP000253689">
    <property type="component" value="Chromosome"/>
</dbReference>
<feature type="transmembrane region" description="Helical" evidence="1">
    <location>
        <begin position="41"/>
        <end position="60"/>
    </location>
</feature>